<evidence type="ECO:0000259" key="2">
    <source>
        <dbReference type="Pfam" id="PF00582"/>
    </source>
</evidence>
<comment type="caution">
    <text evidence="3">The sequence shown here is derived from an EMBL/GenBank/DDBJ whole genome shotgun (WGS) entry which is preliminary data.</text>
</comment>
<proteinExistence type="inferred from homology"/>
<dbReference type="EMBL" id="JBHSIT010000002">
    <property type="protein sequence ID" value="MFC4907018.1"/>
    <property type="molecule type" value="Genomic_DNA"/>
</dbReference>
<evidence type="ECO:0000313" key="3">
    <source>
        <dbReference type="EMBL" id="MFC4907018.1"/>
    </source>
</evidence>
<gene>
    <name evidence="3" type="ORF">ACFPCY_06790</name>
</gene>
<feature type="domain" description="UspA" evidence="2">
    <location>
        <begin position="5"/>
        <end position="140"/>
    </location>
</feature>
<dbReference type="SUPFAM" id="SSF52402">
    <property type="entry name" value="Adenine nucleotide alpha hydrolases-like"/>
    <property type="match status" value="2"/>
</dbReference>
<accession>A0ABV9TU99</accession>
<evidence type="ECO:0000256" key="1">
    <source>
        <dbReference type="ARBA" id="ARBA00008791"/>
    </source>
</evidence>
<reference evidence="4" key="1">
    <citation type="journal article" date="2019" name="Int. J. Syst. Evol. Microbiol.">
        <title>The Global Catalogue of Microorganisms (GCM) 10K type strain sequencing project: providing services to taxonomists for standard genome sequencing and annotation.</title>
        <authorList>
            <consortium name="The Broad Institute Genomics Platform"/>
            <consortium name="The Broad Institute Genome Sequencing Center for Infectious Disease"/>
            <person name="Wu L."/>
            <person name="Ma J."/>
        </authorList>
    </citation>
    <scope>NUCLEOTIDE SEQUENCE [LARGE SCALE GENOMIC DNA]</scope>
    <source>
        <strain evidence="4">KLKA75</strain>
    </source>
</reference>
<dbReference type="Proteomes" id="UP001595872">
    <property type="component" value="Unassembled WGS sequence"/>
</dbReference>
<dbReference type="InterPro" id="IPR006016">
    <property type="entry name" value="UspA"/>
</dbReference>
<sequence length="285" mass="30454">MTENPIVVGVDGSPDGARALLWAADEAARRGRPLRLAHAVESWPTKAPLFAPPQRAEAVATAGRAVLADAEKTVRARHPGLEVVGMLAPEAPGVLLRAESAKAFETVVGHRGHGGFTGLLLGSTGRYLAERASGPVIVVRDDPDPGRNEVFLGVDLADDREETLRYAFETAELRGARLWVVHVWEAFAGYGEYGYTVDEAEVKARLRERLDARLAPWRAAHPGVELVPAVEIGHPVAALAHASRAADLLVVAPHGRLIAGVPRLGSVTHGLIHHARCPVAIVRPR</sequence>
<evidence type="ECO:0000313" key="4">
    <source>
        <dbReference type="Proteomes" id="UP001595872"/>
    </source>
</evidence>
<dbReference type="Pfam" id="PF00582">
    <property type="entry name" value="Usp"/>
    <property type="match status" value="2"/>
</dbReference>
<comment type="similarity">
    <text evidence="1">Belongs to the universal stress protein A family.</text>
</comment>
<keyword evidence="4" id="KW-1185">Reference proteome</keyword>
<dbReference type="PANTHER" id="PTHR46268:SF6">
    <property type="entry name" value="UNIVERSAL STRESS PROTEIN UP12"/>
    <property type="match status" value="1"/>
</dbReference>
<organism evidence="3 4">
    <name type="scientific">Actinomadura gamaensis</name>
    <dbReference type="NCBI Taxonomy" id="1763541"/>
    <lineage>
        <taxon>Bacteria</taxon>
        <taxon>Bacillati</taxon>
        <taxon>Actinomycetota</taxon>
        <taxon>Actinomycetes</taxon>
        <taxon>Streptosporangiales</taxon>
        <taxon>Thermomonosporaceae</taxon>
        <taxon>Actinomadura</taxon>
    </lineage>
</organism>
<name>A0ABV9TU99_9ACTN</name>
<protein>
    <submittedName>
        <fullName evidence="3">Universal stress protein</fullName>
    </submittedName>
</protein>
<dbReference type="InterPro" id="IPR014729">
    <property type="entry name" value="Rossmann-like_a/b/a_fold"/>
</dbReference>
<dbReference type="InterPro" id="IPR006015">
    <property type="entry name" value="Universal_stress_UspA"/>
</dbReference>
<dbReference type="PANTHER" id="PTHR46268">
    <property type="entry name" value="STRESS RESPONSE PROTEIN NHAX"/>
    <property type="match status" value="1"/>
</dbReference>
<dbReference type="PRINTS" id="PR01438">
    <property type="entry name" value="UNVRSLSTRESS"/>
</dbReference>
<feature type="domain" description="UspA" evidence="2">
    <location>
        <begin position="151"/>
        <end position="283"/>
    </location>
</feature>
<dbReference type="RefSeq" id="WP_378252758.1">
    <property type="nucleotide sequence ID" value="NZ_JBHSIT010000002.1"/>
</dbReference>
<dbReference type="Gene3D" id="3.40.50.620">
    <property type="entry name" value="HUPs"/>
    <property type="match status" value="2"/>
</dbReference>